<dbReference type="InterPro" id="IPR052930">
    <property type="entry name" value="TA_antitoxin_MntA"/>
</dbReference>
<evidence type="ECO:0000259" key="1">
    <source>
        <dbReference type="Pfam" id="PF18765"/>
    </source>
</evidence>
<reference evidence="2" key="1">
    <citation type="submission" date="2021-02" db="EMBL/GenBank/DDBJ databases">
        <title>Natronogracilivirga saccharolytica gen. nov. sp. nov. a new anaerobic, haloalkiliphilic carbohydrate-fermenting bacterium from soda lake and proposing of Cyclonatronumiaceae fam. nov. in the phylum Balneolaeota.</title>
        <authorList>
            <person name="Zhilina T.N."/>
            <person name="Sorokin D.Y."/>
            <person name="Zavarzina D.G."/>
            <person name="Toshchakov S.V."/>
            <person name="Kublanov I.V."/>
        </authorList>
    </citation>
    <scope>NUCLEOTIDE SEQUENCE</scope>
    <source>
        <strain evidence="2">Z-1702</strain>
    </source>
</reference>
<dbReference type="InterPro" id="IPR041633">
    <property type="entry name" value="Polbeta"/>
</dbReference>
<dbReference type="InterPro" id="IPR043519">
    <property type="entry name" value="NT_sf"/>
</dbReference>
<name>A0A8J7RQ21_9BACT</name>
<dbReference type="RefSeq" id="WP_210513292.1">
    <property type="nucleotide sequence ID" value="NZ_JAFIDN010000015.1"/>
</dbReference>
<dbReference type="EMBL" id="JAFIDN010000015">
    <property type="protein sequence ID" value="MBP3193834.1"/>
    <property type="molecule type" value="Genomic_DNA"/>
</dbReference>
<gene>
    <name evidence="2" type="ORF">NATSA_14245</name>
</gene>
<accession>A0A8J7RQ21</accession>
<dbReference type="PANTHER" id="PTHR43852">
    <property type="entry name" value="NUCLEOTIDYLTRANSFERASE"/>
    <property type="match status" value="1"/>
</dbReference>
<dbReference type="Gene3D" id="3.30.460.10">
    <property type="entry name" value="Beta Polymerase, domain 2"/>
    <property type="match status" value="1"/>
</dbReference>
<dbReference type="CDD" id="cd05403">
    <property type="entry name" value="NT_KNTase_like"/>
    <property type="match status" value="1"/>
</dbReference>
<keyword evidence="3" id="KW-1185">Reference proteome</keyword>
<proteinExistence type="predicted"/>
<evidence type="ECO:0000313" key="3">
    <source>
        <dbReference type="Proteomes" id="UP000673975"/>
    </source>
</evidence>
<feature type="domain" description="Polymerase beta nucleotidyltransferase" evidence="1">
    <location>
        <begin position="16"/>
        <end position="101"/>
    </location>
</feature>
<protein>
    <submittedName>
        <fullName evidence="2">Nucleotidyltransferase domain-containing protein</fullName>
    </submittedName>
</protein>
<organism evidence="2 3">
    <name type="scientific">Natronogracilivirga saccharolytica</name>
    <dbReference type="NCBI Taxonomy" id="2812953"/>
    <lineage>
        <taxon>Bacteria</taxon>
        <taxon>Pseudomonadati</taxon>
        <taxon>Balneolota</taxon>
        <taxon>Balneolia</taxon>
        <taxon>Balneolales</taxon>
        <taxon>Cyclonatronaceae</taxon>
        <taxon>Natronogracilivirga</taxon>
    </lineage>
</organism>
<dbReference type="PANTHER" id="PTHR43852:SF3">
    <property type="entry name" value="NUCLEOTIDYLTRANSFERASE"/>
    <property type="match status" value="1"/>
</dbReference>
<sequence>MIHEEFGLKEDHIECIRSVLDKHPRVEQAILFGSRAGNRHQPGSDIDLALVGEQLTLDDLLIIRHDLESLWLPVKCDVLDLKTVRDQDLAERIRKEGKRIY</sequence>
<dbReference type="SUPFAM" id="SSF81301">
    <property type="entry name" value="Nucleotidyltransferase"/>
    <property type="match status" value="1"/>
</dbReference>
<comment type="caution">
    <text evidence="2">The sequence shown here is derived from an EMBL/GenBank/DDBJ whole genome shotgun (WGS) entry which is preliminary data.</text>
</comment>
<dbReference type="Proteomes" id="UP000673975">
    <property type="component" value="Unassembled WGS sequence"/>
</dbReference>
<evidence type="ECO:0000313" key="2">
    <source>
        <dbReference type="EMBL" id="MBP3193834.1"/>
    </source>
</evidence>
<dbReference type="AlphaFoldDB" id="A0A8J7RQ21"/>
<dbReference type="Pfam" id="PF18765">
    <property type="entry name" value="Polbeta"/>
    <property type="match status" value="1"/>
</dbReference>